<dbReference type="PRINTS" id="PR00413">
    <property type="entry name" value="HADHALOGNASE"/>
</dbReference>
<organism evidence="1 2">
    <name type="scientific">Acholeplasma brassicae</name>
    <dbReference type="NCBI Taxonomy" id="61635"/>
    <lineage>
        <taxon>Bacteria</taxon>
        <taxon>Bacillati</taxon>
        <taxon>Mycoplasmatota</taxon>
        <taxon>Mollicutes</taxon>
        <taxon>Acholeplasmatales</taxon>
        <taxon>Acholeplasmataceae</taxon>
        <taxon>Acholeplasma</taxon>
    </lineage>
</organism>
<dbReference type="InterPro" id="IPR023198">
    <property type="entry name" value="PGP-like_dom2"/>
</dbReference>
<sequence>MIDTVLFDLDGTLVDTNELIIDTVDHVFKTHLKQHQLEREDYIKFIGPTLRESFLNYAKSEAEIDYLIKAYKEKNLELHDHYVKAFEGASLLLSELKKEGYQLAIVSSKMNHMVRRGLAVTNLISFFDVIIGSDDVIKHKPDKEPILKALSFFKEVKKAIYVGDHPNDIMAAKNANIMSCGMNYSLHKEALLKANADFYIDSLIQLKEVLQHV</sequence>
<dbReference type="EMBL" id="FO681348">
    <property type="protein sequence ID" value="CCV66613.1"/>
    <property type="molecule type" value="Genomic_DNA"/>
</dbReference>
<accession>U4KSF7</accession>
<dbReference type="SFLD" id="SFLDG01135">
    <property type="entry name" value="C1.5.6:_HAD__Beta-PGM__Phospha"/>
    <property type="match status" value="1"/>
</dbReference>
<dbReference type="GO" id="GO:0016740">
    <property type="term" value="F:transferase activity"/>
    <property type="evidence" value="ECO:0007669"/>
    <property type="project" value="UniProtKB-KW"/>
</dbReference>
<dbReference type="Proteomes" id="UP000032737">
    <property type="component" value="Chromosome"/>
</dbReference>
<dbReference type="PANTHER" id="PTHR43434:SF26">
    <property type="entry name" value="PYROPHOSPHATASE PPAX"/>
    <property type="match status" value="1"/>
</dbReference>
<reference evidence="1 2" key="1">
    <citation type="journal article" date="2013" name="J. Mol. Microbiol. Biotechnol.">
        <title>Analysis of the Complete Genomes of Acholeplasma brassicae , A. palmae and A. laidlawii and Their Comparison to the Obligate Parasites from ' Candidatus Phytoplasma'.</title>
        <authorList>
            <person name="Kube M."/>
            <person name="Siewert C."/>
            <person name="Migdoll A.M."/>
            <person name="Duduk B."/>
            <person name="Holz S."/>
            <person name="Rabus R."/>
            <person name="Seemuller E."/>
            <person name="Mitrovic J."/>
            <person name="Muller I."/>
            <person name="Buttner C."/>
            <person name="Reinhardt R."/>
        </authorList>
    </citation>
    <scope>NUCLEOTIDE SEQUENCE [LARGE SCALE GENOMIC DNA]</scope>
    <source>
        <strain evidence="2">0502</strain>
    </source>
</reference>
<dbReference type="HOGENOM" id="CLU_045011_19_3_14"/>
<keyword evidence="1" id="KW-0449">Lipoprotein</keyword>
<dbReference type="PANTHER" id="PTHR43434">
    <property type="entry name" value="PHOSPHOGLYCOLATE PHOSPHATASE"/>
    <property type="match status" value="1"/>
</dbReference>
<evidence type="ECO:0000313" key="2">
    <source>
        <dbReference type="Proteomes" id="UP000032737"/>
    </source>
</evidence>
<dbReference type="InterPro" id="IPR050155">
    <property type="entry name" value="HAD-like_hydrolase_sf"/>
</dbReference>
<name>U4KSF7_9MOLU</name>
<dbReference type="InterPro" id="IPR041492">
    <property type="entry name" value="HAD_2"/>
</dbReference>
<dbReference type="AlphaFoldDB" id="U4KSF7"/>
<dbReference type="InterPro" id="IPR023214">
    <property type="entry name" value="HAD_sf"/>
</dbReference>
<dbReference type="KEGG" id="abra:BN85315920"/>
<dbReference type="Gene3D" id="1.10.150.240">
    <property type="entry name" value="Putative phosphatase, domain 2"/>
    <property type="match status" value="1"/>
</dbReference>
<dbReference type="Pfam" id="PF13419">
    <property type="entry name" value="HAD_2"/>
    <property type="match status" value="1"/>
</dbReference>
<protein>
    <submittedName>
        <fullName evidence="1">Bipartite prolipoprotein diacylglyceryl transferase and phosphatase domain, putative</fullName>
    </submittedName>
</protein>
<dbReference type="GO" id="GO:0006281">
    <property type="term" value="P:DNA repair"/>
    <property type="evidence" value="ECO:0007669"/>
    <property type="project" value="TreeGrafter"/>
</dbReference>
<dbReference type="NCBIfam" id="TIGR01549">
    <property type="entry name" value="HAD-SF-IA-v1"/>
    <property type="match status" value="1"/>
</dbReference>
<gene>
    <name evidence="1" type="ORF">BN85315920</name>
</gene>
<dbReference type="SUPFAM" id="SSF56784">
    <property type="entry name" value="HAD-like"/>
    <property type="match status" value="1"/>
</dbReference>
<evidence type="ECO:0000313" key="1">
    <source>
        <dbReference type="EMBL" id="CCV66613.1"/>
    </source>
</evidence>
<dbReference type="InterPro" id="IPR036412">
    <property type="entry name" value="HAD-like_sf"/>
</dbReference>
<keyword evidence="1" id="KW-0808">Transferase</keyword>
<dbReference type="Gene3D" id="3.40.50.1000">
    <property type="entry name" value="HAD superfamily/HAD-like"/>
    <property type="match status" value="1"/>
</dbReference>
<dbReference type="RefSeq" id="WP_030005465.1">
    <property type="nucleotide sequence ID" value="NC_022549.1"/>
</dbReference>
<dbReference type="SFLD" id="SFLDS00003">
    <property type="entry name" value="Haloacid_Dehalogenase"/>
    <property type="match status" value="1"/>
</dbReference>
<dbReference type="SFLD" id="SFLDG01129">
    <property type="entry name" value="C1.5:_HAD__Beta-PGM__Phosphata"/>
    <property type="match status" value="1"/>
</dbReference>
<dbReference type="GO" id="GO:0005829">
    <property type="term" value="C:cytosol"/>
    <property type="evidence" value="ECO:0007669"/>
    <property type="project" value="TreeGrafter"/>
</dbReference>
<dbReference type="InterPro" id="IPR006439">
    <property type="entry name" value="HAD-SF_hydro_IA"/>
</dbReference>
<keyword evidence="2" id="KW-1185">Reference proteome</keyword>
<dbReference type="GO" id="GO:0008967">
    <property type="term" value="F:phosphoglycolate phosphatase activity"/>
    <property type="evidence" value="ECO:0007669"/>
    <property type="project" value="TreeGrafter"/>
</dbReference>
<dbReference type="OrthoDB" id="9807630at2"/>
<proteinExistence type="predicted"/>
<dbReference type="STRING" id="61635.BN85315920"/>